<protein>
    <submittedName>
        <fullName evidence="2">Uncharacterized protein</fullName>
    </submittedName>
</protein>
<comment type="caution">
    <text evidence="2">The sequence shown here is derived from an EMBL/GenBank/DDBJ whole genome shotgun (WGS) entry which is preliminary data.</text>
</comment>
<dbReference type="VEuPathDB" id="FungiDB:AB675_2328"/>
<feature type="transmembrane region" description="Helical" evidence="1">
    <location>
        <begin position="110"/>
        <end position="129"/>
    </location>
</feature>
<dbReference type="EMBL" id="LFJN01000002">
    <property type="protein sequence ID" value="KPI44889.1"/>
    <property type="molecule type" value="Genomic_DNA"/>
</dbReference>
<evidence type="ECO:0000313" key="3">
    <source>
        <dbReference type="Proteomes" id="UP000038010"/>
    </source>
</evidence>
<dbReference type="AlphaFoldDB" id="A0A0N0NRI5"/>
<dbReference type="RefSeq" id="XP_018004852.1">
    <property type="nucleotide sequence ID" value="XM_018142291.1"/>
</dbReference>
<evidence type="ECO:0000256" key="1">
    <source>
        <dbReference type="SAM" id="Phobius"/>
    </source>
</evidence>
<keyword evidence="1" id="KW-0812">Transmembrane</keyword>
<dbReference type="GeneID" id="28734171"/>
<evidence type="ECO:0000313" key="2">
    <source>
        <dbReference type="EMBL" id="KPI44889.1"/>
    </source>
</evidence>
<gene>
    <name evidence="2" type="ORF">AB675_2328</name>
</gene>
<dbReference type="OrthoDB" id="3540210at2759"/>
<keyword evidence="1" id="KW-0472">Membrane</keyword>
<name>A0A0N0NRI5_9EURO</name>
<dbReference type="Proteomes" id="UP000038010">
    <property type="component" value="Unassembled WGS sequence"/>
</dbReference>
<sequence length="531" mass="58471">MSTQQEIYTGIWVNWSYGKVHGSTITLSPEGSAYFIAFIALFVRLVGSHLWTNIAFTTSLIRSSRPRDGLYHQQQAILRNSSSPASVTWDTLKLAWFWNGSAPGAKSRTLTFAFFSLSYIIAFTAAGIFSSKISSTNSEVLLVSGQNCGLWDDETLGPAPDYSSSAYQAWQFQGIRLETNINQAFRSAHSYVSQCHDSNGTVNVGDASCLPLGRETIAWTSQVADCPFDTHLCIADAIQFDSGFINSHTHLGINAGSEDRIEYRRVTTCAPITTEGHVSNWVNATEAGFTIDDGGWMDGETLLKYAYGQNYLFSNNTTFAYSNYTWGFLVGYWSEPNIYKLDIEISLADPNNPNSLAGATFTALPTLSREDADTVLVFLSINGTSLVRIDDPWLKYTTEVEAFKVNSNGTTTPTMTMYRRNAPVNVVACAEQHQLRNPRTGATSRLGGMEVNTYPVADSLGFNQNQLLTYNRSFVVGSKAGLTSVLYNLGGSALLANANQYGLTTTNLSSKQWQIEFDHFFGVSLNSLQLW</sequence>
<accession>A0A0N0NRI5</accession>
<proteinExistence type="predicted"/>
<reference evidence="2 3" key="1">
    <citation type="submission" date="2015-06" db="EMBL/GenBank/DDBJ databases">
        <title>Draft genome of the ant-associated black yeast Phialophora attae CBS 131958.</title>
        <authorList>
            <person name="Moreno L.F."/>
            <person name="Stielow B.J."/>
            <person name="de Hoog S."/>
            <person name="Vicente V.A."/>
            <person name="Weiss V.A."/>
            <person name="de Vries M."/>
            <person name="Cruz L.M."/>
            <person name="Souza E.M."/>
        </authorList>
    </citation>
    <scope>NUCLEOTIDE SEQUENCE [LARGE SCALE GENOMIC DNA]</scope>
    <source>
        <strain evidence="2 3">CBS 131958</strain>
    </source>
</reference>
<keyword evidence="3" id="KW-1185">Reference proteome</keyword>
<organism evidence="2 3">
    <name type="scientific">Cyphellophora attinorum</name>
    <dbReference type="NCBI Taxonomy" id="1664694"/>
    <lineage>
        <taxon>Eukaryota</taxon>
        <taxon>Fungi</taxon>
        <taxon>Dikarya</taxon>
        <taxon>Ascomycota</taxon>
        <taxon>Pezizomycotina</taxon>
        <taxon>Eurotiomycetes</taxon>
        <taxon>Chaetothyriomycetidae</taxon>
        <taxon>Chaetothyriales</taxon>
        <taxon>Cyphellophoraceae</taxon>
        <taxon>Cyphellophora</taxon>
    </lineage>
</organism>
<keyword evidence="1" id="KW-1133">Transmembrane helix</keyword>
<feature type="transmembrane region" description="Helical" evidence="1">
    <location>
        <begin position="33"/>
        <end position="56"/>
    </location>
</feature>